<keyword evidence="1" id="KW-0175">Coiled coil</keyword>
<name>A0A7I4YM46_HAECO</name>
<keyword evidence="2" id="KW-1185">Reference proteome</keyword>
<dbReference type="OMA" id="FEVCERN"/>
<reference evidence="3" key="1">
    <citation type="submission" date="2020-12" db="UniProtKB">
        <authorList>
            <consortium name="WormBaseParasite"/>
        </authorList>
    </citation>
    <scope>IDENTIFICATION</scope>
    <source>
        <strain evidence="3">MHco3</strain>
    </source>
</reference>
<protein>
    <submittedName>
        <fullName evidence="3">BEN domain-containing protein</fullName>
    </submittedName>
</protein>
<evidence type="ECO:0000313" key="3">
    <source>
        <dbReference type="WBParaSite" id="HCON_00119020-00001"/>
    </source>
</evidence>
<organism evidence="2 3">
    <name type="scientific">Haemonchus contortus</name>
    <name type="common">Barber pole worm</name>
    <dbReference type="NCBI Taxonomy" id="6289"/>
    <lineage>
        <taxon>Eukaryota</taxon>
        <taxon>Metazoa</taxon>
        <taxon>Ecdysozoa</taxon>
        <taxon>Nematoda</taxon>
        <taxon>Chromadorea</taxon>
        <taxon>Rhabditida</taxon>
        <taxon>Rhabditina</taxon>
        <taxon>Rhabditomorpha</taxon>
        <taxon>Strongyloidea</taxon>
        <taxon>Trichostrongylidae</taxon>
        <taxon>Haemonchus</taxon>
    </lineage>
</organism>
<dbReference type="Proteomes" id="UP000025227">
    <property type="component" value="Unplaced"/>
</dbReference>
<proteinExistence type="predicted"/>
<dbReference type="WBParaSite" id="HCON_00119020-00001">
    <property type="protein sequence ID" value="HCON_00119020-00001"/>
    <property type="gene ID" value="HCON_00119020"/>
</dbReference>
<dbReference type="OrthoDB" id="5855027at2759"/>
<dbReference type="AlphaFoldDB" id="A0A7I4YM46"/>
<evidence type="ECO:0000256" key="1">
    <source>
        <dbReference type="SAM" id="Coils"/>
    </source>
</evidence>
<accession>A0A7I4YM46</accession>
<feature type="coiled-coil region" evidence="1">
    <location>
        <begin position="122"/>
        <end position="149"/>
    </location>
</feature>
<evidence type="ECO:0000313" key="2">
    <source>
        <dbReference type="Proteomes" id="UP000025227"/>
    </source>
</evidence>
<sequence length="252" mass="28081">MFATPGSAKCEKFISRLASENASGIDAVSEESASKLSWILSLSSSSFHRRAADIVPLPAINGGHTVNATVKVRWNKKIYTAKIVHISSKDQCEKKIGDVIGDGKLVERFFTVGGFHDIGKRIDEVNHRINRLDLRVASLEAQGNKEKERCTLTEDSIDYSLVPQDRVETLLSLKHRSMTKFALAIEQELFKDDQPELAKNVEERKVSAKKIDCMRKVVFKHFTVSNVSEPSVWQTVKNAINAKTRTNGLALA</sequence>